<name>A0ABQ3EQG0_9ACTN</name>
<evidence type="ECO:0000256" key="1">
    <source>
        <dbReference type="SAM" id="MobiDB-lite"/>
    </source>
</evidence>
<dbReference type="EMBL" id="BMVP01000003">
    <property type="protein sequence ID" value="GHB52029.1"/>
    <property type="molecule type" value="Genomic_DNA"/>
</dbReference>
<feature type="compositionally biased region" description="Low complexity" evidence="1">
    <location>
        <begin position="286"/>
        <end position="314"/>
    </location>
</feature>
<dbReference type="Proteomes" id="UP000642673">
    <property type="component" value="Unassembled WGS sequence"/>
</dbReference>
<evidence type="ECO:0000313" key="3">
    <source>
        <dbReference type="EMBL" id="GHB52029.1"/>
    </source>
</evidence>
<dbReference type="Pfam" id="PF04294">
    <property type="entry name" value="VanW"/>
    <property type="match status" value="1"/>
</dbReference>
<feature type="region of interest" description="Disordered" evidence="1">
    <location>
        <begin position="270"/>
        <end position="314"/>
    </location>
</feature>
<feature type="signal peptide" evidence="2">
    <location>
        <begin position="1"/>
        <end position="36"/>
    </location>
</feature>
<organism evidence="3 4">
    <name type="scientific">Streptomyces cirratus</name>
    <dbReference type="NCBI Taxonomy" id="68187"/>
    <lineage>
        <taxon>Bacteria</taxon>
        <taxon>Bacillati</taxon>
        <taxon>Actinomycetota</taxon>
        <taxon>Actinomycetes</taxon>
        <taxon>Kitasatosporales</taxon>
        <taxon>Streptomycetaceae</taxon>
        <taxon>Streptomyces</taxon>
    </lineage>
</organism>
<gene>
    <name evidence="3" type="ORF">GCM10010347_22360</name>
</gene>
<proteinExistence type="predicted"/>
<protein>
    <submittedName>
        <fullName evidence="3">Uncharacterized protein</fullName>
    </submittedName>
</protein>
<dbReference type="PANTHER" id="PTHR35788:SF1">
    <property type="entry name" value="EXPORTED PROTEIN"/>
    <property type="match status" value="1"/>
</dbReference>
<sequence>MRRTDRRTASKRVALTSAVAVAALGLGGLAAGSAAAENGPGAAAAPAGAVVPARAAQAAEQQMSSFTVAFPSAPYRTHNIARAVELINGSVVRPGATWSFNGTVGERTKENGFVDGIMINDGRYVKSPGGGISAVATTMFNAVFFAGLQPVEHGAHSFYIERYPEGREATVAWGTLDLRWKNDSGHPVRIRAASTETSVTITLLGTKKYDAIRATKGPRTNITPPAKRTATGATCEEQTPLEGFDVSVDRVFVKGGRELRRETFRTHYTPRDEVTCLPEPSPAPAAPSASATPPVTPAPQGTAAGATASPTPSR</sequence>
<reference evidence="4" key="1">
    <citation type="journal article" date="2019" name="Int. J. Syst. Evol. Microbiol.">
        <title>The Global Catalogue of Microorganisms (GCM) 10K type strain sequencing project: providing services to taxonomists for standard genome sequencing and annotation.</title>
        <authorList>
            <consortium name="The Broad Institute Genomics Platform"/>
            <consortium name="The Broad Institute Genome Sequencing Center for Infectious Disease"/>
            <person name="Wu L."/>
            <person name="Ma J."/>
        </authorList>
    </citation>
    <scope>NUCLEOTIDE SEQUENCE [LARGE SCALE GENOMIC DNA]</scope>
    <source>
        <strain evidence="4">JCM 4738</strain>
    </source>
</reference>
<comment type="caution">
    <text evidence="3">The sequence shown here is derived from an EMBL/GenBank/DDBJ whole genome shotgun (WGS) entry which is preliminary data.</text>
</comment>
<dbReference type="PANTHER" id="PTHR35788">
    <property type="entry name" value="EXPORTED PROTEIN-RELATED"/>
    <property type="match status" value="1"/>
</dbReference>
<accession>A0ABQ3EQG0</accession>
<evidence type="ECO:0000256" key="2">
    <source>
        <dbReference type="SAM" id="SignalP"/>
    </source>
</evidence>
<keyword evidence="2" id="KW-0732">Signal</keyword>
<keyword evidence="4" id="KW-1185">Reference proteome</keyword>
<dbReference type="InterPro" id="IPR052913">
    <property type="entry name" value="Glycopeptide_resist_protein"/>
</dbReference>
<feature type="chain" id="PRO_5045512640" evidence="2">
    <location>
        <begin position="37"/>
        <end position="314"/>
    </location>
</feature>
<dbReference type="InterPro" id="IPR007391">
    <property type="entry name" value="Vancomycin_resist_VanW"/>
</dbReference>
<evidence type="ECO:0000313" key="4">
    <source>
        <dbReference type="Proteomes" id="UP000642673"/>
    </source>
</evidence>